<name>E6SHR5_THEM7</name>
<reference evidence="4 5" key="1">
    <citation type="journal article" date="2010" name="Stand. Genomic Sci.">
        <title>Complete genome sequence of Thermaerobacter marianensis type strain (7p75a).</title>
        <authorList>
            <person name="Han C."/>
            <person name="Gu W."/>
            <person name="Zhang X."/>
            <person name="Lapidus A."/>
            <person name="Nolan M."/>
            <person name="Copeland A."/>
            <person name="Lucas S."/>
            <person name="Del Rio T.G."/>
            <person name="Tice H."/>
            <person name="Cheng J.F."/>
            <person name="Tapia R."/>
            <person name="Goodwin L."/>
            <person name="Pitluck S."/>
            <person name="Pagani I."/>
            <person name="Ivanova N."/>
            <person name="Mavromatis K."/>
            <person name="Mikhailova N."/>
            <person name="Pati A."/>
            <person name="Chen A."/>
            <person name="Palaniappan K."/>
            <person name="Land M."/>
            <person name="Hauser L."/>
            <person name="Chang Y.J."/>
            <person name="Jeffries C.D."/>
            <person name="Schneider S."/>
            <person name="Rohde M."/>
            <person name="Goker M."/>
            <person name="Pukall R."/>
            <person name="Woyke T."/>
            <person name="Bristow J."/>
            <person name="Eisen J.A."/>
            <person name="Markowitz V."/>
            <person name="Hugenholtz P."/>
            <person name="Kyrpides N.C."/>
            <person name="Klenk H.P."/>
            <person name="Detter J.C."/>
        </authorList>
    </citation>
    <scope>NUCLEOTIDE SEQUENCE [LARGE SCALE GENOMIC DNA]</scope>
    <source>
        <strain evidence="5">ATCC 700841 / DSM 12885 / JCM 10246 / 7p75a</strain>
    </source>
</reference>
<sequence>MPAVKGAEPARVRHAEGFTQLPGGGWGLQERAGRLQVHLPQGASAVTFVLPEDGPVLLAPPGYQVRIIAAVAGGLVHEVIPPEGTETVDLQFAAVPGQTSRLQVGPIGVKPLPRGGVDGLGVSAAQLAGRFRLQAAGDPNGSSGETSGGATPPGDAGASADQPAADPALAWVRFFGGGNGHRTGLSQFGAQGLALLGVGYRDILVHYFPGTRLEKRVSDTAQRVRVGLSLDEQGIGNSAPVPRLLWKVEVPEGTTVAGASTRPVPPGVYAITYNTGSTASGSAGGTGTGGTGSGSTANLPPGFVFDPQGNTPGEPFVVAGTKPSPSATTEKIELIPPPGQVLVLHYPYTGCDPKKNHAYQGCRRYEGRLEFETAPVTGGTGIVVRNILNLQQYLNGVVPHEMPASWGKEALKAQTVAARTFAARQNFGLDQNLVDSTYDQVFYGRYEDGTPTGVYEKKIAGVVQATDGQVLTYNGNLAAVFYSSANGGWIASNTEAFGDGTGTPLAYLTGREDRFQLADGTMVTPESYWYGNKKYEATYFRWQRDIAVSVVEQKWPEIGRLQSIEVVKRSPTWTVLEVQITGSAGSKVVTGRQLRSALGLPSTMLLPDKLYPRVFYDVPMDSPLGPEINRAFQLNLISGDVYANFKPAENLTRAAFVKMLVNAVETSRGVPLAGPDEDPATEDEPFSDVHPEQALYVYVVKAFKAGWIQGYDAQTFGYDLPIKRQEAAAVIARALKLQSAPAPFDDVPSTSAFAGAIGAVYQAEIMRGYPGGTKFGPGQTMNRGEAAAAAALRSYGFCVANGC</sequence>
<gene>
    <name evidence="4" type="ordered locus">Tmar_0641</name>
</gene>
<dbReference type="InterPro" id="IPR013486">
    <property type="entry name" value="SpoIID/LytB"/>
</dbReference>
<protein>
    <submittedName>
        <fullName evidence="4">SpoIID/LytB domain protein</fullName>
    </submittedName>
</protein>
<dbReference type="OrthoDB" id="9794671at2"/>
<dbReference type="HOGENOM" id="CLU_356353_0_0_9"/>
<feature type="region of interest" description="Disordered" evidence="2">
    <location>
        <begin position="134"/>
        <end position="162"/>
    </location>
</feature>
<dbReference type="NCBIfam" id="TIGR02669">
    <property type="entry name" value="SpoIID_LytB"/>
    <property type="match status" value="1"/>
</dbReference>
<dbReference type="eggNOG" id="COG2385">
    <property type="taxonomic scope" value="Bacteria"/>
</dbReference>
<dbReference type="STRING" id="644966.Tmar_0641"/>
<dbReference type="InterPro" id="IPR001119">
    <property type="entry name" value="SLH_dom"/>
</dbReference>
<accession>E6SHR5</accession>
<evidence type="ECO:0000313" key="5">
    <source>
        <dbReference type="Proteomes" id="UP000008915"/>
    </source>
</evidence>
<keyword evidence="5" id="KW-1185">Reference proteome</keyword>
<dbReference type="Pfam" id="PF08486">
    <property type="entry name" value="SpoIID"/>
    <property type="match status" value="1"/>
</dbReference>
<reference evidence="5" key="2">
    <citation type="journal article" date="2010" name="Stand. Genomic Sci.">
        <title>Complete genome sequence of Thermaerobacter marianensis type strain (7p75aT).</title>
        <authorList>
            <person name="Han C."/>
            <person name="Gu W."/>
            <person name="Zhang X."/>
            <person name="Lapidus A."/>
            <person name="Nolan M."/>
            <person name="Copeland A."/>
            <person name="Lucas S."/>
            <person name="Glavina Del Rio T."/>
            <person name="Tice H."/>
            <person name="Cheng J."/>
            <person name="Tapia R."/>
            <person name="Goodwin L."/>
            <person name="Pitluck S."/>
            <person name="Pagani I."/>
            <person name="Ivanova N."/>
            <person name="Mavromatis K."/>
            <person name="Mikhailova N."/>
            <person name="Pati A."/>
            <person name="Chen A."/>
            <person name="Palaniappan K."/>
            <person name="Land M."/>
            <person name="Hauser L."/>
            <person name="Chang Y."/>
            <person name="Jeffries C."/>
            <person name="Schneider S."/>
            <person name="Rohde M."/>
            <person name="Goker M."/>
            <person name="Pukall R."/>
            <person name="Woyke T."/>
            <person name="Bristow J."/>
            <person name="Eisen J."/>
            <person name="Markowitz V."/>
            <person name="Hugenholtz P."/>
            <person name="Kyrpides N."/>
            <person name="Klenk H."/>
            <person name="Detter J."/>
        </authorList>
    </citation>
    <scope>NUCLEOTIDE SEQUENCE [LARGE SCALE GENOMIC DNA]</scope>
    <source>
        <strain evidence="5">ATCC 700841 / DSM 12885 / JCM 10246 / 7p75a</strain>
    </source>
</reference>
<dbReference type="EMBL" id="CP002344">
    <property type="protein sequence ID" value="ADU50762.1"/>
    <property type="molecule type" value="Genomic_DNA"/>
</dbReference>
<dbReference type="Pfam" id="PF00395">
    <property type="entry name" value="SLH"/>
    <property type="match status" value="3"/>
</dbReference>
<feature type="domain" description="SLH" evidence="3">
    <location>
        <begin position="611"/>
        <end position="674"/>
    </location>
</feature>
<dbReference type="GO" id="GO:0030435">
    <property type="term" value="P:sporulation resulting in formation of a cellular spore"/>
    <property type="evidence" value="ECO:0007669"/>
    <property type="project" value="InterPro"/>
</dbReference>
<feature type="compositionally biased region" description="Polar residues" evidence="2">
    <location>
        <begin position="140"/>
        <end position="149"/>
    </location>
</feature>
<dbReference type="InterPro" id="IPR013693">
    <property type="entry name" value="SpoIID/LytB_N"/>
</dbReference>
<dbReference type="KEGG" id="tmr:Tmar_0641"/>
<proteinExistence type="predicted"/>
<evidence type="ECO:0000259" key="3">
    <source>
        <dbReference type="PROSITE" id="PS51272"/>
    </source>
</evidence>
<dbReference type="PROSITE" id="PS51272">
    <property type="entry name" value="SLH"/>
    <property type="match status" value="2"/>
</dbReference>
<dbReference type="AlphaFoldDB" id="E6SHR5"/>
<evidence type="ECO:0000256" key="2">
    <source>
        <dbReference type="SAM" id="MobiDB-lite"/>
    </source>
</evidence>
<evidence type="ECO:0000313" key="4">
    <source>
        <dbReference type="EMBL" id="ADU50762.1"/>
    </source>
</evidence>
<organism evidence="4 5">
    <name type="scientific">Thermaerobacter marianensis (strain ATCC 700841 / DSM 12885 / JCM 10246 / 7p75a)</name>
    <dbReference type="NCBI Taxonomy" id="644966"/>
    <lineage>
        <taxon>Bacteria</taxon>
        <taxon>Bacillati</taxon>
        <taxon>Bacillota</taxon>
        <taxon>Clostridia</taxon>
        <taxon>Eubacteriales</taxon>
        <taxon>Clostridiales Family XVII. Incertae Sedis</taxon>
        <taxon>Thermaerobacter</taxon>
    </lineage>
</organism>
<evidence type="ECO:0000256" key="1">
    <source>
        <dbReference type="ARBA" id="ARBA00022737"/>
    </source>
</evidence>
<dbReference type="Proteomes" id="UP000008915">
    <property type="component" value="Chromosome"/>
</dbReference>
<feature type="domain" description="SLH" evidence="3">
    <location>
        <begin position="682"/>
        <end position="745"/>
    </location>
</feature>
<keyword evidence="1" id="KW-0677">Repeat</keyword>